<feature type="region of interest" description="Disordered" evidence="1">
    <location>
        <begin position="1"/>
        <end position="45"/>
    </location>
</feature>
<accession>E2APL3</accession>
<feature type="compositionally biased region" description="Low complexity" evidence="1">
    <location>
        <begin position="110"/>
        <end position="123"/>
    </location>
</feature>
<feature type="compositionally biased region" description="Low complexity" evidence="1">
    <location>
        <begin position="136"/>
        <end position="146"/>
    </location>
</feature>
<proteinExistence type="predicted"/>
<evidence type="ECO:0000256" key="1">
    <source>
        <dbReference type="SAM" id="MobiDB-lite"/>
    </source>
</evidence>
<organism evidence="3">
    <name type="scientific">Camponotus floridanus</name>
    <name type="common">Florida carpenter ant</name>
    <dbReference type="NCBI Taxonomy" id="104421"/>
    <lineage>
        <taxon>Eukaryota</taxon>
        <taxon>Metazoa</taxon>
        <taxon>Ecdysozoa</taxon>
        <taxon>Arthropoda</taxon>
        <taxon>Hexapoda</taxon>
        <taxon>Insecta</taxon>
        <taxon>Pterygota</taxon>
        <taxon>Neoptera</taxon>
        <taxon>Endopterygota</taxon>
        <taxon>Hymenoptera</taxon>
        <taxon>Apocrita</taxon>
        <taxon>Aculeata</taxon>
        <taxon>Formicoidea</taxon>
        <taxon>Formicidae</taxon>
        <taxon>Formicinae</taxon>
        <taxon>Camponotus</taxon>
    </lineage>
</organism>
<dbReference type="AlphaFoldDB" id="E2APL3"/>
<protein>
    <submittedName>
        <fullName evidence="2">Uncharacterized protein</fullName>
    </submittedName>
</protein>
<feature type="compositionally biased region" description="Basic and acidic residues" evidence="1">
    <location>
        <begin position="126"/>
        <end position="135"/>
    </location>
</feature>
<evidence type="ECO:0000313" key="3">
    <source>
        <dbReference type="Proteomes" id="UP000000311"/>
    </source>
</evidence>
<keyword evidence="3" id="KW-1185">Reference proteome</keyword>
<gene>
    <name evidence="2" type="ORF">EAG_03779</name>
</gene>
<name>E2APL3_CAMFO</name>
<evidence type="ECO:0000313" key="2">
    <source>
        <dbReference type="EMBL" id="EFN64627.1"/>
    </source>
</evidence>
<dbReference type="EMBL" id="GL441551">
    <property type="protein sequence ID" value="EFN64627.1"/>
    <property type="molecule type" value="Genomic_DNA"/>
</dbReference>
<dbReference type="InParanoid" id="E2APL3"/>
<feature type="compositionally biased region" description="Polar residues" evidence="1">
    <location>
        <begin position="68"/>
        <end position="80"/>
    </location>
</feature>
<dbReference type="OrthoDB" id="10035882at2759"/>
<feature type="region of interest" description="Disordered" evidence="1">
    <location>
        <begin position="104"/>
        <end position="146"/>
    </location>
</feature>
<reference evidence="2 3" key="1">
    <citation type="journal article" date="2010" name="Science">
        <title>Genomic comparison of the ants Camponotus floridanus and Harpegnathos saltator.</title>
        <authorList>
            <person name="Bonasio R."/>
            <person name="Zhang G."/>
            <person name="Ye C."/>
            <person name="Mutti N.S."/>
            <person name="Fang X."/>
            <person name="Qin N."/>
            <person name="Donahue G."/>
            <person name="Yang P."/>
            <person name="Li Q."/>
            <person name="Li C."/>
            <person name="Zhang P."/>
            <person name="Huang Z."/>
            <person name="Berger S.L."/>
            <person name="Reinberg D."/>
            <person name="Wang J."/>
            <person name="Liebig J."/>
        </authorList>
    </citation>
    <scope>NUCLEOTIDE SEQUENCE [LARGE SCALE GENOMIC DNA]</scope>
    <source>
        <strain evidence="3">C129</strain>
    </source>
</reference>
<feature type="compositionally biased region" description="Polar residues" evidence="1">
    <location>
        <begin position="34"/>
        <end position="45"/>
    </location>
</feature>
<sequence length="146" mass="15509">MQNSQFCYDRSSVPLYPSGGEAQDARSLPPGNPVNHQLGGNASTSEFVRQELRAIVGARTQQQQQQQRVPNNLQNNLSGQVSQDDLEALGLTFEMSSAGEAVVSDGPAKSWAIGSAGSAPSSSRTTMEEVARGDSKSSLLQKLLSE</sequence>
<dbReference type="Proteomes" id="UP000000311">
    <property type="component" value="Unassembled WGS sequence"/>
</dbReference>
<feature type="region of interest" description="Disordered" evidence="1">
    <location>
        <begin position="58"/>
        <end position="80"/>
    </location>
</feature>